<dbReference type="CDD" id="cd06257">
    <property type="entry name" value="DnaJ"/>
    <property type="match status" value="1"/>
</dbReference>
<dbReference type="InterPro" id="IPR018253">
    <property type="entry name" value="DnaJ_domain_CS"/>
</dbReference>
<feature type="compositionally biased region" description="Pro residues" evidence="1">
    <location>
        <begin position="53"/>
        <end position="62"/>
    </location>
</feature>
<name>A0A151GCP5_DRECN</name>
<dbReference type="GeneID" id="63719435"/>
<evidence type="ECO:0000313" key="3">
    <source>
        <dbReference type="EMBL" id="KYK54831.1"/>
    </source>
</evidence>
<feature type="region of interest" description="Disordered" evidence="1">
    <location>
        <begin position="254"/>
        <end position="275"/>
    </location>
</feature>
<organism evidence="3 4">
    <name type="scientific">Drechmeria coniospora</name>
    <name type="common">Nematophagous fungus</name>
    <name type="synonym">Meria coniospora</name>
    <dbReference type="NCBI Taxonomy" id="98403"/>
    <lineage>
        <taxon>Eukaryota</taxon>
        <taxon>Fungi</taxon>
        <taxon>Dikarya</taxon>
        <taxon>Ascomycota</taxon>
        <taxon>Pezizomycotina</taxon>
        <taxon>Sordariomycetes</taxon>
        <taxon>Hypocreomycetidae</taxon>
        <taxon>Hypocreales</taxon>
        <taxon>Ophiocordycipitaceae</taxon>
        <taxon>Drechmeria</taxon>
    </lineage>
</organism>
<feature type="region of interest" description="Disordered" evidence="1">
    <location>
        <begin position="91"/>
        <end position="124"/>
    </location>
</feature>
<accession>A0A151GCP5</accession>
<keyword evidence="4" id="KW-1185">Reference proteome</keyword>
<gene>
    <name evidence="3" type="ORF">DCS_06792</name>
</gene>
<dbReference type="Proteomes" id="UP000076580">
    <property type="component" value="Chromosome 03"/>
</dbReference>
<feature type="compositionally biased region" description="Low complexity" evidence="1">
    <location>
        <begin position="101"/>
        <end position="124"/>
    </location>
</feature>
<dbReference type="PROSITE" id="PS50076">
    <property type="entry name" value="DNAJ_2"/>
    <property type="match status" value="1"/>
</dbReference>
<comment type="caution">
    <text evidence="3">The sequence shown here is derived from an EMBL/GenBank/DDBJ whole genome shotgun (WGS) entry which is preliminary data.</text>
</comment>
<feature type="region of interest" description="Disordered" evidence="1">
    <location>
        <begin position="32"/>
        <end position="63"/>
    </location>
</feature>
<feature type="domain" description="J" evidence="2">
    <location>
        <begin position="62"/>
        <end position="159"/>
    </location>
</feature>
<sequence length="305" mass="33820">MATLVKPLPAAALRPLLTSSVCSPASALLSSIPRHGRRRHATARQTPGRHEPPAWPSSPNPTPYEILDLPRDAPYAKQRFIQLVKLYHPDTEHHDGHHLGPSSSSSSPTFLPSASVSASASASAPRLPRAIRLERYRLVVAANDLLGDPAKRRLYDLHGVGWSHGHGAPNLRDADRAWRHRPNSAARNATWEDWERWYEVRSGKPREPTYMSNGLFATLVVAMCMVGALAQANRAESSGADFVEYAQQRNADIGHQMRRDGMARAGRSKDERVDSFLKDRENVAYDYVSSRYDEPRPPPDGTESA</sequence>
<dbReference type="AlphaFoldDB" id="A0A151GCP5"/>
<dbReference type="RefSeq" id="XP_040654183.1">
    <property type="nucleotide sequence ID" value="XM_040804079.1"/>
</dbReference>
<dbReference type="SUPFAM" id="SSF46565">
    <property type="entry name" value="Chaperone J-domain"/>
    <property type="match status" value="1"/>
</dbReference>
<dbReference type="STRING" id="98403.A0A151GCP5"/>
<dbReference type="InterPro" id="IPR001623">
    <property type="entry name" value="DnaJ_domain"/>
</dbReference>
<evidence type="ECO:0000256" key="1">
    <source>
        <dbReference type="SAM" id="MobiDB-lite"/>
    </source>
</evidence>
<proteinExistence type="predicted"/>
<dbReference type="InParanoid" id="A0A151GCP5"/>
<feature type="compositionally biased region" description="Basic and acidic residues" evidence="1">
    <location>
        <begin position="255"/>
        <end position="275"/>
    </location>
</feature>
<reference evidence="3 4" key="1">
    <citation type="journal article" date="2016" name="Sci. Rep.">
        <title>Insights into Adaptations to a Near-Obligate Nematode Endoparasitic Lifestyle from the Finished Genome of Drechmeria coniospora.</title>
        <authorList>
            <person name="Zhang L."/>
            <person name="Zhou Z."/>
            <person name="Guo Q."/>
            <person name="Fokkens L."/>
            <person name="Miskei M."/>
            <person name="Pocsi I."/>
            <person name="Zhang W."/>
            <person name="Chen M."/>
            <person name="Wang L."/>
            <person name="Sun Y."/>
            <person name="Donzelli B.G."/>
            <person name="Gibson D.M."/>
            <person name="Nelson D.R."/>
            <person name="Luo J.G."/>
            <person name="Rep M."/>
            <person name="Liu H."/>
            <person name="Yang S."/>
            <person name="Wang J."/>
            <person name="Krasnoff S.B."/>
            <person name="Xu Y."/>
            <person name="Molnar I."/>
            <person name="Lin M."/>
        </authorList>
    </citation>
    <scope>NUCLEOTIDE SEQUENCE [LARGE SCALE GENOMIC DNA]</scope>
    <source>
        <strain evidence="3 4">ARSEF 6962</strain>
    </source>
</reference>
<dbReference type="Gene3D" id="1.10.287.110">
    <property type="entry name" value="DnaJ domain"/>
    <property type="match status" value="1"/>
</dbReference>
<dbReference type="PROSITE" id="PS00636">
    <property type="entry name" value="DNAJ_1"/>
    <property type="match status" value="1"/>
</dbReference>
<dbReference type="FunCoup" id="A0A151GCP5">
    <property type="interactions" value="8"/>
</dbReference>
<evidence type="ECO:0000313" key="4">
    <source>
        <dbReference type="Proteomes" id="UP000076580"/>
    </source>
</evidence>
<protein>
    <submittedName>
        <fullName evidence="3">Hsp40 co-chaperone Jid1</fullName>
    </submittedName>
</protein>
<dbReference type="InterPro" id="IPR036869">
    <property type="entry name" value="J_dom_sf"/>
</dbReference>
<evidence type="ECO:0000259" key="2">
    <source>
        <dbReference type="PROSITE" id="PS50076"/>
    </source>
</evidence>
<dbReference type="EMBL" id="LAYC01000003">
    <property type="protein sequence ID" value="KYK54831.1"/>
    <property type="molecule type" value="Genomic_DNA"/>
</dbReference>